<gene>
    <name evidence="2" type="ORF">HPB48_001383</name>
</gene>
<evidence type="ECO:0000313" key="2">
    <source>
        <dbReference type="EMBL" id="KAH9361515.1"/>
    </source>
</evidence>
<feature type="compositionally biased region" description="Basic and acidic residues" evidence="1">
    <location>
        <begin position="92"/>
        <end position="104"/>
    </location>
</feature>
<evidence type="ECO:0000313" key="3">
    <source>
        <dbReference type="Proteomes" id="UP000821853"/>
    </source>
</evidence>
<organism evidence="2 3">
    <name type="scientific">Haemaphysalis longicornis</name>
    <name type="common">Bush tick</name>
    <dbReference type="NCBI Taxonomy" id="44386"/>
    <lineage>
        <taxon>Eukaryota</taxon>
        <taxon>Metazoa</taxon>
        <taxon>Ecdysozoa</taxon>
        <taxon>Arthropoda</taxon>
        <taxon>Chelicerata</taxon>
        <taxon>Arachnida</taxon>
        <taxon>Acari</taxon>
        <taxon>Parasitiformes</taxon>
        <taxon>Ixodida</taxon>
        <taxon>Ixodoidea</taxon>
        <taxon>Ixodidae</taxon>
        <taxon>Haemaphysalinae</taxon>
        <taxon>Haemaphysalis</taxon>
    </lineage>
</organism>
<reference evidence="2 3" key="1">
    <citation type="journal article" date="2020" name="Cell">
        <title>Large-Scale Comparative Analyses of Tick Genomes Elucidate Their Genetic Diversity and Vector Capacities.</title>
        <authorList>
            <consortium name="Tick Genome and Microbiome Consortium (TIGMIC)"/>
            <person name="Jia N."/>
            <person name="Wang J."/>
            <person name="Shi W."/>
            <person name="Du L."/>
            <person name="Sun Y."/>
            <person name="Zhan W."/>
            <person name="Jiang J.F."/>
            <person name="Wang Q."/>
            <person name="Zhang B."/>
            <person name="Ji P."/>
            <person name="Bell-Sakyi L."/>
            <person name="Cui X.M."/>
            <person name="Yuan T.T."/>
            <person name="Jiang B.G."/>
            <person name="Yang W.F."/>
            <person name="Lam T.T."/>
            <person name="Chang Q.C."/>
            <person name="Ding S.J."/>
            <person name="Wang X.J."/>
            <person name="Zhu J.G."/>
            <person name="Ruan X.D."/>
            <person name="Zhao L."/>
            <person name="Wei J.T."/>
            <person name="Ye R.Z."/>
            <person name="Que T.C."/>
            <person name="Du C.H."/>
            <person name="Zhou Y.H."/>
            <person name="Cheng J.X."/>
            <person name="Dai P.F."/>
            <person name="Guo W.B."/>
            <person name="Han X.H."/>
            <person name="Huang E.J."/>
            <person name="Li L.F."/>
            <person name="Wei W."/>
            <person name="Gao Y.C."/>
            <person name="Liu J.Z."/>
            <person name="Shao H.Z."/>
            <person name="Wang X."/>
            <person name="Wang C.C."/>
            <person name="Yang T.C."/>
            <person name="Huo Q.B."/>
            <person name="Li W."/>
            <person name="Chen H.Y."/>
            <person name="Chen S.E."/>
            <person name="Zhou L.G."/>
            <person name="Ni X.B."/>
            <person name="Tian J.H."/>
            <person name="Sheng Y."/>
            <person name="Liu T."/>
            <person name="Pan Y.S."/>
            <person name="Xia L.Y."/>
            <person name="Li J."/>
            <person name="Zhao F."/>
            <person name="Cao W.C."/>
        </authorList>
    </citation>
    <scope>NUCLEOTIDE SEQUENCE [LARGE SCALE GENOMIC DNA]</scope>
    <source>
        <strain evidence="2">HaeL-2018</strain>
    </source>
</reference>
<dbReference type="EMBL" id="JABSTR010000001">
    <property type="protein sequence ID" value="KAH9361515.1"/>
    <property type="molecule type" value="Genomic_DNA"/>
</dbReference>
<sequence>MRHERPTMGDSMSDESEYTPGPESSGDDNFLTTGSGDDTVSWAEDDKNRDDHTHEPESDDREFTKSFYDVEEEGWDSYSDTGLLDEYVSSSEEQRDDFFREKTTETSAPETSTPDDDDTFAGPWSYAGLDNSYYYPRREKGLGNDTSVQNHTAVAKEQPKPPTKPAGVKEASTKKAAQVTTSKPPKK</sequence>
<dbReference type="Proteomes" id="UP000821853">
    <property type="component" value="Chromosome 1"/>
</dbReference>
<feature type="compositionally biased region" description="Basic and acidic residues" evidence="1">
    <location>
        <begin position="44"/>
        <end position="64"/>
    </location>
</feature>
<feature type="region of interest" description="Disordered" evidence="1">
    <location>
        <begin position="1"/>
        <end position="187"/>
    </location>
</feature>
<comment type="caution">
    <text evidence="2">The sequence shown here is derived from an EMBL/GenBank/DDBJ whole genome shotgun (WGS) entry which is preliminary data.</text>
</comment>
<name>A0A9J6FEY8_HAELO</name>
<keyword evidence="3" id="KW-1185">Reference proteome</keyword>
<feature type="compositionally biased region" description="Polar residues" evidence="1">
    <location>
        <begin position="178"/>
        <end position="187"/>
    </location>
</feature>
<evidence type="ECO:0000256" key="1">
    <source>
        <dbReference type="SAM" id="MobiDB-lite"/>
    </source>
</evidence>
<dbReference type="VEuPathDB" id="VectorBase:HLOH_055655"/>
<accession>A0A9J6FEY8</accession>
<dbReference type="AlphaFoldDB" id="A0A9J6FEY8"/>
<proteinExistence type="predicted"/>
<protein>
    <submittedName>
        <fullName evidence="2">Uncharacterized protein</fullName>
    </submittedName>
</protein>
<dbReference type="OrthoDB" id="6510453at2759"/>